<evidence type="ECO:0000313" key="2">
    <source>
        <dbReference type="EMBL" id="NNH75268.1"/>
    </source>
</evidence>
<keyword evidence="3" id="KW-1185">Reference proteome</keyword>
<accession>A0A849CC16</accession>
<dbReference type="RefSeq" id="WP_084522099.1">
    <property type="nucleotide sequence ID" value="NZ_JABELX010000020.1"/>
</dbReference>
<dbReference type="InterPro" id="IPR011008">
    <property type="entry name" value="Dimeric_a/b-barrel"/>
</dbReference>
<dbReference type="SUPFAM" id="SSF54909">
    <property type="entry name" value="Dimeric alpha+beta barrel"/>
    <property type="match status" value="1"/>
</dbReference>
<comment type="caution">
    <text evidence="2">The sequence shown here is derived from an EMBL/GenBank/DDBJ whole genome shotgun (WGS) entry which is preliminary data.</text>
</comment>
<dbReference type="InterPro" id="IPR010753">
    <property type="entry name" value="DUF1330"/>
</dbReference>
<dbReference type="Proteomes" id="UP000586827">
    <property type="component" value="Unassembled WGS sequence"/>
</dbReference>
<gene>
    <name evidence="2" type="ORF">HLB23_36370</name>
</gene>
<organism evidence="2 3">
    <name type="scientific">Nocardia uniformis</name>
    <dbReference type="NCBI Taxonomy" id="53432"/>
    <lineage>
        <taxon>Bacteria</taxon>
        <taxon>Bacillati</taxon>
        <taxon>Actinomycetota</taxon>
        <taxon>Actinomycetes</taxon>
        <taxon>Mycobacteriales</taxon>
        <taxon>Nocardiaceae</taxon>
        <taxon>Nocardia</taxon>
    </lineage>
</organism>
<protein>
    <submittedName>
        <fullName evidence="2">DUF1330 domain-containing protein</fullName>
    </submittedName>
</protein>
<feature type="domain" description="DUF1330" evidence="1">
    <location>
        <begin position="2"/>
        <end position="43"/>
    </location>
</feature>
<dbReference type="Gene3D" id="3.30.70.100">
    <property type="match status" value="1"/>
</dbReference>
<dbReference type="EMBL" id="JABELX010000020">
    <property type="protein sequence ID" value="NNH75268.1"/>
    <property type="molecule type" value="Genomic_DNA"/>
</dbReference>
<proteinExistence type="predicted"/>
<dbReference type="AlphaFoldDB" id="A0A849CC16"/>
<evidence type="ECO:0000313" key="3">
    <source>
        <dbReference type="Proteomes" id="UP000586827"/>
    </source>
</evidence>
<name>A0A849CC16_9NOCA</name>
<reference evidence="2 3" key="1">
    <citation type="submission" date="2020-05" db="EMBL/GenBank/DDBJ databases">
        <title>MicrobeNet Type strains.</title>
        <authorList>
            <person name="Nicholson A.C."/>
        </authorList>
    </citation>
    <scope>NUCLEOTIDE SEQUENCE [LARGE SCALE GENOMIC DNA]</scope>
    <source>
        <strain evidence="2 3">JCM 3224</strain>
    </source>
</reference>
<dbReference type="Pfam" id="PF07045">
    <property type="entry name" value="DUF1330"/>
    <property type="match status" value="1"/>
</dbReference>
<sequence>MPEVREGDWPGRVVVLEFPDLVRVRAWYDSPEYRAAREVRCHRAAGLRRWDVSGSGRTAAGNARKFR</sequence>
<evidence type="ECO:0000259" key="1">
    <source>
        <dbReference type="Pfam" id="PF07045"/>
    </source>
</evidence>